<dbReference type="EMBL" id="BGPR01088116">
    <property type="protein sequence ID" value="GBM09953.1"/>
    <property type="molecule type" value="Genomic_DNA"/>
</dbReference>
<name>A0A4Y2CZV0_ARAVE</name>
<evidence type="ECO:0000313" key="2">
    <source>
        <dbReference type="Proteomes" id="UP000499080"/>
    </source>
</evidence>
<dbReference type="Proteomes" id="UP000499080">
    <property type="component" value="Unassembled WGS sequence"/>
</dbReference>
<dbReference type="AlphaFoldDB" id="A0A4Y2CZV0"/>
<keyword evidence="2" id="KW-1185">Reference proteome</keyword>
<gene>
    <name evidence="1" type="ORF">AVEN_76872_1</name>
</gene>
<sequence length="100" mass="11640">MDTDTEFTTPDIKCGATVYVHRNVWDFLWTPYPTLRRMELSNKMHTVQSCIEGSNKNFRSLFAATAFTTYFAIKVWNNKDISTAPFALEMPFRFVLRAMS</sequence>
<evidence type="ECO:0000313" key="1">
    <source>
        <dbReference type="EMBL" id="GBM09953.1"/>
    </source>
</evidence>
<proteinExistence type="predicted"/>
<comment type="caution">
    <text evidence="1">The sequence shown here is derived from an EMBL/GenBank/DDBJ whole genome shotgun (WGS) entry which is preliminary data.</text>
</comment>
<organism evidence="1 2">
    <name type="scientific">Araneus ventricosus</name>
    <name type="common">Orbweaver spider</name>
    <name type="synonym">Epeira ventricosa</name>
    <dbReference type="NCBI Taxonomy" id="182803"/>
    <lineage>
        <taxon>Eukaryota</taxon>
        <taxon>Metazoa</taxon>
        <taxon>Ecdysozoa</taxon>
        <taxon>Arthropoda</taxon>
        <taxon>Chelicerata</taxon>
        <taxon>Arachnida</taxon>
        <taxon>Araneae</taxon>
        <taxon>Araneomorphae</taxon>
        <taxon>Entelegynae</taxon>
        <taxon>Araneoidea</taxon>
        <taxon>Araneidae</taxon>
        <taxon>Araneus</taxon>
    </lineage>
</organism>
<reference evidence="1 2" key="1">
    <citation type="journal article" date="2019" name="Sci. Rep.">
        <title>Orb-weaving spider Araneus ventricosus genome elucidates the spidroin gene catalogue.</title>
        <authorList>
            <person name="Kono N."/>
            <person name="Nakamura H."/>
            <person name="Ohtoshi R."/>
            <person name="Moran D.A.P."/>
            <person name="Shinohara A."/>
            <person name="Yoshida Y."/>
            <person name="Fujiwara M."/>
            <person name="Mori M."/>
            <person name="Tomita M."/>
            <person name="Arakawa K."/>
        </authorList>
    </citation>
    <scope>NUCLEOTIDE SEQUENCE [LARGE SCALE GENOMIC DNA]</scope>
</reference>
<accession>A0A4Y2CZV0</accession>
<protein>
    <submittedName>
        <fullName evidence="1">Uncharacterized protein</fullName>
    </submittedName>
</protein>